<sequence length="251" mass="27651">MARKKVKLHWIVDNAARKATYKKRVKGLMNKVRDLSILCSVDACVITYNPYHPEPQVWPSPIEVEQVIVAFRSRPENDQTKKMKNRKKEIENLRIQCLAGRLLEGLESKDLLDLTWAIDNQLETVKNRMVLVPWPQVAADVRGSANNTSTGIRDVTPNGSWGVTGDVPAVGAFTSIDGVSHVGSASGVPLSVIGAVGGTNAAAAQTSFDLAIDALNNPLIREQNQNQNMGNALGDPLDYDVYDFWRNPYIL</sequence>
<keyword evidence="4" id="KW-0804">Transcription</keyword>
<dbReference type="InterPro" id="IPR036879">
    <property type="entry name" value="TF_MADSbox_sf"/>
</dbReference>
<comment type="caution">
    <text evidence="7">The sequence shown here is derived from an EMBL/GenBank/DDBJ whole genome shotgun (WGS) entry which is preliminary data.</text>
</comment>
<evidence type="ECO:0000256" key="1">
    <source>
        <dbReference type="ARBA" id="ARBA00004123"/>
    </source>
</evidence>
<dbReference type="InterPro" id="IPR002100">
    <property type="entry name" value="TF_MADSbox"/>
</dbReference>
<proteinExistence type="predicted"/>
<dbReference type="AlphaFoldDB" id="A0A438HYM3"/>
<evidence type="ECO:0000256" key="5">
    <source>
        <dbReference type="ARBA" id="ARBA00023242"/>
    </source>
</evidence>
<evidence type="ECO:0000256" key="4">
    <source>
        <dbReference type="ARBA" id="ARBA00023163"/>
    </source>
</evidence>
<evidence type="ECO:0000256" key="3">
    <source>
        <dbReference type="ARBA" id="ARBA00023125"/>
    </source>
</evidence>
<dbReference type="GO" id="GO:0000981">
    <property type="term" value="F:DNA-binding transcription factor activity, RNA polymerase II-specific"/>
    <property type="evidence" value="ECO:0007669"/>
    <property type="project" value="InterPro"/>
</dbReference>
<dbReference type="GO" id="GO:0000987">
    <property type="term" value="F:cis-regulatory region sequence-specific DNA binding"/>
    <property type="evidence" value="ECO:0007669"/>
    <property type="project" value="InterPro"/>
</dbReference>
<dbReference type="PANTHER" id="PTHR48019">
    <property type="entry name" value="SERUM RESPONSE FACTOR HOMOLOG"/>
    <property type="match status" value="1"/>
</dbReference>
<dbReference type="CDD" id="cd00266">
    <property type="entry name" value="MADS_SRF_like"/>
    <property type="match status" value="1"/>
</dbReference>
<dbReference type="GO" id="GO:0046983">
    <property type="term" value="F:protein dimerization activity"/>
    <property type="evidence" value="ECO:0007669"/>
    <property type="project" value="InterPro"/>
</dbReference>
<dbReference type="SUPFAM" id="SSF55455">
    <property type="entry name" value="SRF-like"/>
    <property type="match status" value="1"/>
</dbReference>
<dbReference type="InterPro" id="IPR033897">
    <property type="entry name" value="SRF-like_MADS-box"/>
</dbReference>
<dbReference type="PRINTS" id="PR00404">
    <property type="entry name" value="MADSDOMAIN"/>
</dbReference>
<feature type="domain" description="MADS-box" evidence="6">
    <location>
        <begin position="1"/>
        <end position="49"/>
    </location>
</feature>
<reference evidence="7 8" key="1">
    <citation type="journal article" date="2018" name="PLoS Genet.">
        <title>Population sequencing reveals clonal diversity and ancestral inbreeding in the grapevine cultivar Chardonnay.</title>
        <authorList>
            <person name="Roach M.J."/>
            <person name="Johnson D.L."/>
            <person name="Bohlmann J."/>
            <person name="van Vuuren H.J."/>
            <person name="Jones S.J."/>
            <person name="Pretorius I.S."/>
            <person name="Schmidt S.A."/>
            <person name="Borneman A.R."/>
        </authorList>
    </citation>
    <scope>NUCLEOTIDE SEQUENCE [LARGE SCALE GENOMIC DNA]</scope>
    <source>
        <strain evidence="8">cv. Chardonnay</strain>
        <tissue evidence="7">Leaf</tissue>
    </source>
</reference>
<accession>A0A438HYM3</accession>
<dbReference type="Gene3D" id="3.40.1810.10">
    <property type="entry name" value="Transcription factor, MADS-box"/>
    <property type="match status" value="1"/>
</dbReference>
<evidence type="ECO:0000256" key="2">
    <source>
        <dbReference type="ARBA" id="ARBA00023015"/>
    </source>
</evidence>
<gene>
    <name evidence="7" type="primary">AGL80_16</name>
    <name evidence="7" type="ORF">CK203_043605</name>
</gene>
<organism evidence="7 8">
    <name type="scientific">Vitis vinifera</name>
    <name type="common">Grape</name>
    <dbReference type="NCBI Taxonomy" id="29760"/>
    <lineage>
        <taxon>Eukaryota</taxon>
        <taxon>Viridiplantae</taxon>
        <taxon>Streptophyta</taxon>
        <taxon>Embryophyta</taxon>
        <taxon>Tracheophyta</taxon>
        <taxon>Spermatophyta</taxon>
        <taxon>Magnoliopsida</taxon>
        <taxon>eudicotyledons</taxon>
        <taxon>Gunneridae</taxon>
        <taxon>Pentapetalae</taxon>
        <taxon>rosids</taxon>
        <taxon>Vitales</taxon>
        <taxon>Vitaceae</taxon>
        <taxon>Viteae</taxon>
        <taxon>Vitis</taxon>
    </lineage>
</organism>
<evidence type="ECO:0000313" key="8">
    <source>
        <dbReference type="Proteomes" id="UP000288805"/>
    </source>
</evidence>
<dbReference type="PROSITE" id="PS50066">
    <property type="entry name" value="MADS_BOX_2"/>
    <property type="match status" value="1"/>
</dbReference>
<name>A0A438HYM3_VITVI</name>
<comment type="subcellular location">
    <subcellularLocation>
        <location evidence="1">Nucleus</location>
    </subcellularLocation>
</comment>
<dbReference type="GO" id="GO:0005634">
    <property type="term" value="C:nucleus"/>
    <property type="evidence" value="ECO:0007669"/>
    <property type="project" value="UniProtKB-SubCell"/>
</dbReference>
<keyword evidence="3" id="KW-0238">DNA-binding</keyword>
<dbReference type="InterPro" id="IPR050142">
    <property type="entry name" value="MADS-box/MEF2_TF"/>
</dbReference>
<dbReference type="Proteomes" id="UP000288805">
    <property type="component" value="Unassembled WGS sequence"/>
</dbReference>
<evidence type="ECO:0000259" key="6">
    <source>
        <dbReference type="PROSITE" id="PS50066"/>
    </source>
</evidence>
<evidence type="ECO:0000313" key="7">
    <source>
        <dbReference type="EMBL" id="RVW89557.1"/>
    </source>
</evidence>
<keyword evidence="2" id="KW-0805">Transcription regulation</keyword>
<dbReference type="EMBL" id="QGNW01000163">
    <property type="protein sequence ID" value="RVW89557.1"/>
    <property type="molecule type" value="Genomic_DNA"/>
</dbReference>
<protein>
    <submittedName>
        <fullName evidence="7">Agamous-like MADS-box protein AGL80</fullName>
    </submittedName>
</protein>
<dbReference type="GO" id="GO:0045944">
    <property type="term" value="P:positive regulation of transcription by RNA polymerase II"/>
    <property type="evidence" value="ECO:0007669"/>
    <property type="project" value="InterPro"/>
</dbReference>
<keyword evidence="5" id="KW-0539">Nucleus</keyword>
<dbReference type="Pfam" id="PF00319">
    <property type="entry name" value="SRF-TF"/>
    <property type="match status" value="1"/>
</dbReference>
<dbReference type="SMART" id="SM00432">
    <property type="entry name" value="MADS"/>
    <property type="match status" value="1"/>
</dbReference>